<evidence type="ECO:0000313" key="7">
    <source>
        <dbReference type="Proteomes" id="UP000197638"/>
    </source>
</evidence>
<keyword evidence="2" id="KW-0663">Pyridoxal phosphate</keyword>
<dbReference type="Gene3D" id="3.90.1150.10">
    <property type="entry name" value="Aspartate Aminotransferase, domain 1"/>
    <property type="match status" value="1"/>
</dbReference>
<dbReference type="PANTHER" id="PTHR43586:SF4">
    <property type="entry name" value="ISOPENICILLIN N EPIMERASE"/>
    <property type="match status" value="1"/>
</dbReference>
<sequence>MIYFDNAATTYPKPKEVYDFMDNFYRNYGGSYARGSYNLENPLVNIVLDTRAKIKEILNARNKSVIFTPTATIALNIVIQGLIKKNTTKKNVYISPFEHNAVTRILEYYKNKGDIELNILKIENDYSYNLEKLRYQFDEKKPDILIVSHASNVTGLIAPVEKLTILAKEYSSFTVVDMSQTAGLVSINLTLETIDFAVFAGHKTLYAPTGISGFLTKENIELETILFGGTGYDSANLEMPNSIPERYEVGTLNIQSIAGLNASLKWIKQIGIGNLYKKELENRNKLKNILKKYDFIKIIGNNEEAKYVGIISFVIDNISSDSLTPVFSQKNIVVRTGLHCAPLAHKFLGTFPAGTIRLSTSYFTSEKDFEKLMLLLDYIEENI</sequence>
<dbReference type="Gene3D" id="3.40.640.10">
    <property type="entry name" value="Type I PLP-dependent aspartate aminotransferase-like (Major domain)"/>
    <property type="match status" value="1"/>
</dbReference>
<evidence type="ECO:0000259" key="5">
    <source>
        <dbReference type="Pfam" id="PF00266"/>
    </source>
</evidence>
<evidence type="ECO:0000256" key="1">
    <source>
        <dbReference type="ARBA" id="ARBA00001933"/>
    </source>
</evidence>
<dbReference type="InterPro" id="IPR015424">
    <property type="entry name" value="PyrdxlP-dep_Trfase"/>
</dbReference>
<dbReference type="InterPro" id="IPR015422">
    <property type="entry name" value="PyrdxlP-dep_Trfase_small"/>
</dbReference>
<evidence type="ECO:0000313" key="6">
    <source>
        <dbReference type="EMBL" id="ASG29233.1"/>
    </source>
</evidence>
<evidence type="ECO:0000256" key="2">
    <source>
        <dbReference type="ARBA" id="ARBA00022898"/>
    </source>
</evidence>
<organism evidence="6 7">
    <name type="scientific">Fusobacterium nucleatum subsp. polymorphum</name>
    <name type="common">Fusobacterium polymorphum</name>
    <dbReference type="NCBI Taxonomy" id="76857"/>
    <lineage>
        <taxon>Bacteria</taxon>
        <taxon>Fusobacteriati</taxon>
        <taxon>Fusobacteriota</taxon>
        <taxon>Fusobacteriia</taxon>
        <taxon>Fusobacteriales</taxon>
        <taxon>Fusobacteriaceae</taxon>
        <taxon>Fusobacterium</taxon>
    </lineage>
</organism>
<dbReference type="AlphaFoldDB" id="A0A241Q340"/>
<dbReference type="InterPro" id="IPR010969">
    <property type="entry name" value="Cys_dSase-rel_unknwn_funct"/>
</dbReference>
<dbReference type="NCBIfam" id="TIGR01977">
    <property type="entry name" value="am_tr_V_EF2568"/>
    <property type="match status" value="1"/>
</dbReference>
<feature type="domain" description="Aminotransferase class V" evidence="5">
    <location>
        <begin position="2"/>
        <end position="372"/>
    </location>
</feature>
<dbReference type="InterPro" id="IPR000192">
    <property type="entry name" value="Aminotrans_V_dom"/>
</dbReference>
<dbReference type="InterPro" id="IPR015421">
    <property type="entry name" value="PyrdxlP-dep_Trfase_major"/>
</dbReference>
<accession>A0A241Q340</accession>
<dbReference type="PANTHER" id="PTHR43586">
    <property type="entry name" value="CYSTEINE DESULFURASE"/>
    <property type="match status" value="1"/>
</dbReference>
<gene>
    <name evidence="6" type="ORF">CBG61_10280</name>
</gene>
<comment type="cofactor">
    <cofactor evidence="1 4">
        <name>pyridoxal 5'-phosphate</name>
        <dbReference type="ChEBI" id="CHEBI:597326"/>
    </cofactor>
</comment>
<dbReference type="PROSITE" id="PS00595">
    <property type="entry name" value="AA_TRANSFER_CLASS_5"/>
    <property type="match status" value="1"/>
</dbReference>
<comment type="similarity">
    <text evidence="3">Belongs to the class-V pyridoxal-phosphate-dependent aminotransferase family.</text>
</comment>
<proteinExistence type="inferred from homology"/>
<evidence type="ECO:0000256" key="4">
    <source>
        <dbReference type="RuleBase" id="RU004504"/>
    </source>
</evidence>
<dbReference type="SUPFAM" id="SSF53383">
    <property type="entry name" value="PLP-dependent transferases"/>
    <property type="match status" value="1"/>
</dbReference>
<name>A0A241Q340_FUSNP</name>
<reference evidence="6 7" key="1">
    <citation type="submission" date="2017-06" db="EMBL/GenBank/DDBJ databases">
        <title>Genome sequencing of Fusobacterium nucleatum subsp. polymorphum KCOM 1275 (=ChDC F310).</title>
        <authorList>
            <person name="Kook J.-K."/>
            <person name="Park S.-N."/>
            <person name="Lim Y.K."/>
            <person name="Roh H."/>
        </authorList>
    </citation>
    <scope>NUCLEOTIDE SEQUENCE [LARGE SCALE GENOMIC DNA]</scope>
    <source>
        <strain evidence="6 7">KCOM 1275</strain>
    </source>
</reference>
<dbReference type="InterPro" id="IPR020578">
    <property type="entry name" value="Aminotrans_V_PyrdxlP_BS"/>
</dbReference>
<protein>
    <submittedName>
        <fullName evidence="6">Cysteine desulfurase</fullName>
    </submittedName>
</protein>
<dbReference type="Pfam" id="PF00266">
    <property type="entry name" value="Aminotran_5"/>
    <property type="match status" value="1"/>
</dbReference>
<dbReference type="RefSeq" id="WP_088765392.1">
    <property type="nucleotide sequence ID" value="NZ_CP022123.1"/>
</dbReference>
<dbReference type="Proteomes" id="UP000197638">
    <property type="component" value="Chromosome"/>
</dbReference>
<evidence type="ECO:0000256" key="3">
    <source>
        <dbReference type="RuleBase" id="RU004075"/>
    </source>
</evidence>
<dbReference type="EMBL" id="CP022123">
    <property type="protein sequence ID" value="ASG29233.1"/>
    <property type="molecule type" value="Genomic_DNA"/>
</dbReference>